<gene>
    <name evidence="1" type="ORF">SARC_02736</name>
</gene>
<dbReference type="Proteomes" id="UP000054560">
    <property type="component" value="Unassembled WGS sequence"/>
</dbReference>
<proteinExistence type="predicted"/>
<dbReference type="RefSeq" id="XP_014158978.1">
    <property type="nucleotide sequence ID" value="XM_014303503.1"/>
</dbReference>
<protein>
    <submittedName>
        <fullName evidence="1">Uncharacterized protein</fullName>
    </submittedName>
</protein>
<evidence type="ECO:0000313" key="1">
    <source>
        <dbReference type="EMBL" id="KNC85076.1"/>
    </source>
</evidence>
<keyword evidence="2" id="KW-1185">Reference proteome</keyword>
<evidence type="ECO:0000313" key="2">
    <source>
        <dbReference type="Proteomes" id="UP000054560"/>
    </source>
</evidence>
<dbReference type="GeneID" id="25903240"/>
<organism evidence="1 2">
    <name type="scientific">Sphaeroforma arctica JP610</name>
    <dbReference type="NCBI Taxonomy" id="667725"/>
    <lineage>
        <taxon>Eukaryota</taxon>
        <taxon>Ichthyosporea</taxon>
        <taxon>Ichthyophonida</taxon>
        <taxon>Sphaeroforma</taxon>
    </lineage>
</organism>
<dbReference type="AlphaFoldDB" id="A0A0L0G880"/>
<accession>A0A0L0G880</accession>
<dbReference type="EMBL" id="KQ241722">
    <property type="protein sequence ID" value="KNC85076.1"/>
    <property type="molecule type" value="Genomic_DNA"/>
</dbReference>
<reference evidence="1 2" key="1">
    <citation type="submission" date="2011-02" db="EMBL/GenBank/DDBJ databases">
        <title>The Genome Sequence of Sphaeroforma arctica JP610.</title>
        <authorList>
            <consortium name="The Broad Institute Genome Sequencing Platform"/>
            <person name="Russ C."/>
            <person name="Cuomo C."/>
            <person name="Young S.K."/>
            <person name="Zeng Q."/>
            <person name="Gargeya S."/>
            <person name="Alvarado L."/>
            <person name="Berlin A."/>
            <person name="Chapman S.B."/>
            <person name="Chen Z."/>
            <person name="Freedman E."/>
            <person name="Gellesch M."/>
            <person name="Goldberg J."/>
            <person name="Griggs A."/>
            <person name="Gujja S."/>
            <person name="Heilman E."/>
            <person name="Heiman D."/>
            <person name="Howarth C."/>
            <person name="Mehta T."/>
            <person name="Neiman D."/>
            <person name="Pearson M."/>
            <person name="Roberts A."/>
            <person name="Saif S."/>
            <person name="Shea T."/>
            <person name="Shenoy N."/>
            <person name="Sisk P."/>
            <person name="Stolte C."/>
            <person name="Sykes S."/>
            <person name="White J."/>
            <person name="Yandava C."/>
            <person name="Burger G."/>
            <person name="Gray M.W."/>
            <person name="Holland P.W.H."/>
            <person name="King N."/>
            <person name="Lang F.B.F."/>
            <person name="Roger A.J."/>
            <person name="Ruiz-Trillo I."/>
            <person name="Haas B."/>
            <person name="Nusbaum C."/>
            <person name="Birren B."/>
        </authorList>
    </citation>
    <scope>NUCLEOTIDE SEQUENCE [LARGE SCALE GENOMIC DNA]</scope>
    <source>
        <strain evidence="1 2">JP610</strain>
    </source>
</reference>
<name>A0A0L0G880_9EUKA</name>
<sequence length="256" mass="29126">MVKNREEMRFAFCRICPIHANTKPIRYYNPSNLAQHLRKQKFMTPDNPHTLAYEQVQMTLYDRSQGMRVRRGTATGSTSPDIHAEVARHDETHGHSSLQTVDTVVPMWELDDMWTCPAFSKFTPGDLVSSNISHYTKYFILLKDPETGDRYAACRICPLSASSKKLKVLSQSNLRQHLYKRNTEHKRDYHRVAYDLVQRDMALARGEAAAKANANATTHAMTNGKRHLPESTLLHATSLVEPAAIPGELEDIYVCI</sequence>